<dbReference type="Pfam" id="PF01513">
    <property type="entry name" value="NAD_kinase"/>
    <property type="match status" value="1"/>
</dbReference>
<dbReference type="GO" id="GO:0006741">
    <property type="term" value="P:NADP+ biosynthetic process"/>
    <property type="evidence" value="ECO:0007669"/>
    <property type="project" value="UniProtKB-UniRule"/>
</dbReference>
<name>A0A7G7VHZ7_9FIRM</name>
<sequence length="284" mass="31139">MMTVAVFPNLIKPETGAVLRRIRDFLAARGARIMLPRVRAAEFGMEDCGVDGIETLPADFALSLGGDGTLLGICRRYAANPVPVCGINMGTLGFMADIEQNELEQRLEKLCAGDYHVEWRPFLAGYVTKPDGTEHFLGHAINDIVVMKGDVARIISLALQVNDTPLVECKADGFIVATPTGSTAYSLSAGGPIMNPMVKGIVLTPICPHTLNIRPLIIREEDAVHIHLIDTRQSIIVTLDGQETTPIHPDDTVTVKCSDVRAGIIKFEDKDYYQILRTKLWRNC</sequence>
<evidence type="ECO:0000256" key="6">
    <source>
        <dbReference type="ARBA" id="ARBA00023027"/>
    </source>
</evidence>
<comment type="caution">
    <text evidence="8">Lacks conserved residue(s) required for the propagation of feature annotation.</text>
</comment>
<dbReference type="Proteomes" id="UP000515480">
    <property type="component" value="Chromosome"/>
</dbReference>
<feature type="binding site" evidence="8">
    <location>
        <begin position="67"/>
        <end position="68"/>
    </location>
    <ligand>
        <name>NAD(+)</name>
        <dbReference type="ChEBI" id="CHEBI:57540"/>
    </ligand>
</feature>
<gene>
    <name evidence="8" type="primary">nadK</name>
    <name evidence="9" type="ORF">H1B31_07540</name>
</gene>
<dbReference type="Gene3D" id="2.60.200.30">
    <property type="entry name" value="Probable inorganic polyphosphate/atp-NAD kinase, domain 2"/>
    <property type="match status" value="1"/>
</dbReference>
<comment type="function">
    <text evidence="8">Involved in the regulation of the intracellular balance of NAD and NADP, and is a key enzyme in the biosynthesis of NADP. Catalyzes specifically the phosphorylation on 2'-hydroxyl of the adenosine moiety of NAD to yield NADP.</text>
</comment>
<keyword evidence="1 8" id="KW-0808">Transferase</keyword>
<evidence type="ECO:0000256" key="7">
    <source>
        <dbReference type="ARBA" id="ARBA00047925"/>
    </source>
</evidence>
<feature type="binding site" evidence="8">
    <location>
        <begin position="142"/>
        <end position="143"/>
    </location>
    <ligand>
        <name>NAD(+)</name>
        <dbReference type="ChEBI" id="CHEBI:57540"/>
    </ligand>
</feature>
<dbReference type="RefSeq" id="WP_185979867.1">
    <property type="nucleotide sequence ID" value="NZ_CP060204.1"/>
</dbReference>
<comment type="cofactor">
    <cofactor evidence="8">
        <name>a divalent metal cation</name>
        <dbReference type="ChEBI" id="CHEBI:60240"/>
    </cofactor>
</comment>
<dbReference type="FunFam" id="2.60.200.30:FF:000009">
    <property type="entry name" value="Poly(P)/ATP NAD kinase"/>
    <property type="match status" value="1"/>
</dbReference>
<protein>
    <recommendedName>
        <fullName evidence="8">NAD kinase</fullName>
        <ecNumber evidence="8">2.7.1.23</ecNumber>
    </recommendedName>
    <alternativeName>
        <fullName evidence="8">ATP-dependent NAD kinase</fullName>
    </alternativeName>
</protein>
<evidence type="ECO:0000256" key="8">
    <source>
        <dbReference type="HAMAP-Rule" id="MF_00361"/>
    </source>
</evidence>
<dbReference type="EMBL" id="CP060204">
    <property type="protein sequence ID" value="QNH53740.1"/>
    <property type="molecule type" value="Genomic_DNA"/>
</dbReference>
<dbReference type="HAMAP" id="MF_00361">
    <property type="entry name" value="NAD_kinase"/>
    <property type="match status" value="1"/>
</dbReference>
<dbReference type="InterPro" id="IPR016064">
    <property type="entry name" value="NAD/diacylglycerol_kinase_sf"/>
</dbReference>
<dbReference type="GO" id="GO:0046872">
    <property type="term" value="F:metal ion binding"/>
    <property type="evidence" value="ECO:0007669"/>
    <property type="project" value="UniProtKB-UniRule"/>
</dbReference>
<dbReference type="InterPro" id="IPR017438">
    <property type="entry name" value="ATP-NAD_kinase_N"/>
</dbReference>
<dbReference type="Gene3D" id="3.40.50.10330">
    <property type="entry name" value="Probable inorganic polyphosphate/atp-NAD kinase, domain 1"/>
    <property type="match status" value="1"/>
</dbReference>
<keyword evidence="8" id="KW-0963">Cytoplasm</keyword>
<dbReference type="GO" id="GO:0003951">
    <property type="term" value="F:NAD+ kinase activity"/>
    <property type="evidence" value="ECO:0007669"/>
    <property type="project" value="UniProtKB-UniRule"/>
</dbReference>
<organism evidence="9 10">
    <name type="scientific">Selenomonas timonae</name>
    <dbReference type="NCBI Taxonomy" id="2754044"/>
    <lineage>
        <taxon>Bacteria</taxon>
        <taxon>Bacillati</taxon>
        <taxon>Bacillota</taxon>
        <taxon>Negativicutes</taxon>
        <taxon>Selenomonadales</taxon>
        <taxon>Selenomonadaceae</taxon>
        <taxon>Selenomonas</taxon>
    </lineage>
</organism>
<dbReference type="KEGG" id="stim:H1B31_07540"/>
<reference evidence="9 10" key="1">
    <citation type="submission" date="2020-07" db="EMBL/GenBank/DDBJ databases">
        <title>Complete genome and description of Selenomonas timonensis sp. nov., a new bacterium isolated from a gingivitis subject.</title>
        <authorList>
            <person name="Antezack A."/>
        </authorList>
    </citation>
    <scope>NUCLEOTIDE SEQUENCE [LARGE SCALE GENOMIC DNA]</scope>
    <source>
        <strain evidence="9 10">Marseille-Q3039</strain>
    </source>
</reference>
<accession>A0A7G7VHZ7</accession>
<feature type="active site" description="Proton acceptor" evidence="8">
    <location>
        <position position="67"/>
    </location>
</feature>
<evidence type="ECO:0000313" key="10">
    <source>
        <dbReference type="Proteomes" id="UP000515480"/>
    </source>
</evidence>
<keyword evidence="2 8" id="KW-0547">Nucleotide-binding</keyword>
<dbReference type="AlphaFoldDB" id="A0A7G7VHZ7"/>
<comment type="catalytic activity">
    <reaction evidence="7 8">
        <text>NAD(+) + ATP = ADP + NADP(+) + H(+)</text>
        <dbReference type="Rhea" id="RHEA:18629"/>
        <dbReference type="ChEBI" id="CHEBI:15378"/>
        <dbReference type="ChEBI" id="CHEBI:30616"/>
        <dbReference type="ChEBI" id="CHEBI:57540"/>
        <dbReference type="ChEBI" id="CHEBI:58349"/>
        <dbReference type="ChEBI" id="CHEBI:456216"/>
        <dbReference type="EC" id="2.7.1.23"/>
    </reaction>
</comment>
<dbReference type="GO" id="GO:0005524">
    <property type="term" value="F:ATP binding"/>
    <property type="evidence" value="ECO:0007669"/>
    <property type="project" value="UniProtKB-KW"/>
</dbReference>
<comment type="similarity">
    <text evidence="8">Belongs to the NAD kinase family.</text>
</comment>
<dbReference type="EC" id="2.7.1.23" evidence="8"/>
<dbReference type="Pfam" id="PF20143">
    <property type="entry name" value="NAD_kinase_C"/>
    <property type="match status" value="1"/>
</dbReference>
<feature type="binding site" evidence="8">
    <location>
        <position position="153"/>
    </location>
    <ligand>
        <name>NAD(+)</name>
        <dbReference type="ChEBI" id="CHEBI:57540"/>
    </ligand>
</feature>
<evidence type="ECO:0000256" key="4">
    <source>
        <dbReference type="ARBA" id="ARBA00022840"/>
    </source>
</evidence>
<comment type="subcellular location">
    <subcellularLocation>
        <location evidence="8">Cytoplasm</location>
    </subcellularLocation>
</comment>
<dbReference type="SUPFAM" id="SSF111331">
    <property type="entry name" value="NAD kinase/diacylglycerol kinase-like"/>
    <property type="match status" value="1"/>
</dbReference>
<evidence type="ECO:0000256" key="1">
    <source>
        <dbReference type="ARBA" id="ARBA00022679"/>
    </source>
</evidence>
<dbReference type="InterPro" id="IPR017437">
    <property type="entry name" value="ATP-NAD_kinase_PpnK-typ_C"/>
</dbReference>
<feature type="binding site" evidence="8">
    <location>
        <position position="242"/>
    </location>
    <ligand>
        <name>NAD(+)</name>
        <dbReference type="ChEBI" id="CHEBI:57540"/>
    </ligand>
</feature>
<keyword evidence="5 8" id="KW-0521">NADP</keyword>
<keyword evidence="4 8" id="KW-0067">ATP-binding</keyword>
<keyword evidence="6 8" id="KW-0520">NAD</keyword>
<evidence type="ECO:0000256" key="2">
    <source>
        <dbReference type="ARBA" id="ARBA00022741"/>
    </source>
</evidence>
<feature type="binding site" evidence="8">
    <location>
        <begin position="183"/>
        <end position="188"/>
    </location>
    <ligand>
        <name>NAD(+)</name>
        <dbReference type="ChEBI" id="CHEBI:57540"/>
    </ligand>
</feature>
<keyword evidence="10" id="KW-1185">Reference proteome</keyword>
<dbReference type="GO" id="GO:0051287">
    <property type="term" value="F:NAD binding"/>
    <property type="evidence" value="ECO:0007669"/>
    <property type="project" value="UniProtKB-ARBA"/>
</dbReference>
<evidence type="ECO:0000313" key="9">
    <source>
        <dbReference type="EMBL" id="QNH53740.1"/>
    </source>
</evidence>
<dbReference type="InterPro" id="IPR002504">
    <property type="entry name" value="NADK"/>
</dbReference>
<proteinExistence type="inferred from homology"/>
<dbReference type="PANTHER" id="PTHR20275:SF0">
    <property type="entry name" value="NAD KINASE"/>
    <property type="match status" value="1"/>
</dbReference>
<evidence type="ECO:0000256" key="3">
    <source>
        <dbReference type="ARBA" id="ARBA00022777"/>
    </source>
</evidence>
<dbReference type="PANTHER" id="PTHR20275">
    <property type="entry name" value="NAD KINASE"/>
    <property type="match status" value="1"/>
</dbReference>
<feature type="binding site" evidence="8">
    <location>
        <position position="170"/>
    </location>
    <ligand>
        <name>NAD(+)</name>
        <dbReference type="ChEBI" id="CHEBI:57540"/>
    </ligand>
</feature>
<keyword evidence="3 8" id="KW-0418">Kinase</keyword>
<feature type="binding site" evidence="8">
    <location>
        <position position="172"/>
    </location>
    <ligand>
        <name>NAD(+)</name>
        <dbReference type="ChEBI" id="CHEBI:57540"/>
    </ligand>
</feature>
<dbReference type="GO" id="GO:0005737">
    <property type="term" value="C:cytoplasm"/>
    <property type="evidence" value="ECO:0007669"/>
    <property type="project" value="UniProtKB-SubCell"/>
</dbReference>
<evidence type="ECO:0000256" key="5">
    <source>
        <dbReference type="ARBA" id="ARBA00022857"/>
    </source>
</evidence>
<dbReference type="GO" id="GO:0019674">
    <property type="term" value="P:NAD+ metabolic process"/>
    <property type="evidence" value="ECO:0007669"/>
    <property type="project" value="InterPro"/>
</dbReference>